<protein>
    <recommendedName>
        <fullName evidence="2">RGS domain-containing protein</fullName>
    </recommendedName>
</protein>
<comment type="caution">
    <text evidence="3">The sequence shown here is derived from an EMBL/GenBank/DDBJ whole genome shotgun (WGS) entry which is preliminary data.</text>
</comment>
<dbReference type="InterPro" id="IPR036305">
    <property type="entry name" value="RGS_sf"/>
</dbReference>
<feature type="transmembrane region" description="Helical" evidence="1">
    <location>
        <begin position="260"/>
        <end position="281"/>
    </location>
</feature>
<feature type="transmembrane region" description="Helical" evidence="1">
    <location>
        <begin position="92"/>
        <end position="110"/>
    </location>
</feature>
<keyword evidence="1" id="KW-0812">Transmembrane</keyword>
<evidence type="ECO:0000259" key="2">
    <source>
        <dbReference type="PROSITE" id="PS50132"/>
    </source>
</evidence>
<dbReference type="Pfam" id="PF00615">
    <property type="entry name" value="RGS"/>
    <property type="match status" value="1"/>
</dbReference>
<sequence>MNNTTSLGIPPWQLNQFGDGGPLRLFFAVIQAVMIVVCTPLFIIERQQPMVKYRSWTINILACIAATVRMFTEAWMCMDGWVIKSMVPTALFIRTICYMLPVCCFLPTYLRHYYLLRLPVIQTELLNQNRYTQDGNHRRLCPLLQRTKFMSSEIGSWVFLAINLIPSLILTVHALLLTDMSDLWLGLPNPTQRFLAILSTVQLTVAQGFLLWYGPRSPKENFHIMIQFYIVTAITLANAGVSAIELFSSNSLIKFVCRELGIILTFLAIVVNLAIPLQFLVTKKRYRTDWSNSTFTTLNKREKRVVSSKSMQQISYPDISSSVVTNINASMGQVRSGNMSSPVSPSTCLVNYSIQRIMADAELRVAFCQFLSREFSIESLLFIETVKMYKAQISQAPTKENISALSEMIHEEFIAPNSVNEIILPKKIVTKINGELYVVIECSLNIEQAISIYDDAAEYIEQMLVLNHMPKFLASSIFRSATAVK</sequence>
<keyword evidence="1" id="KW-0472">Membrane</keyword>
<dbReference type="Proteomes" id="UP001648503">
    <property type="component" value="Unassembled WGS sequence"/>
</dbReference>
<evidence type="ECO:0000313" key="3">
    <source>
        <dbReference type="EMBL" id="KAH6590940.1"/>
    </source>
</evidence>
<name>A0ABQ8F5G6_9FUNG</name>
<feature type="domain" description="RGS" evidence="2">
    <location>
        <begin position="353"/>
        <end position="482"/>
    </location>
</feature>
<evidence type="ECO:0000256" key="1">
    <source>
        <dbReference type="SAM" id="Phobius"/>
    </source>
</evidence>
<dbReference type="EMBL" id="JAFCIX010000418">
    <property type="protein sequence ID" value="KAH6590940.1"/>
    <property type="molecule type" value="Genomic_DNA"/>
</dbReference>
<evidence type="ECO:0000313" key="4">
    <source>
        <dbReference type="Proteomes" id="UP001648503"/>
    </source>
</evidence>
<feature type="transmembrane region" description="Helical" evidence="1">
    <location>
        <begin position="194"/>
        <end position="214"/>
    </location>
</feature>
<keyword evidence="4" id="KW-1185">Reference proteome</keyword>
<dbReference type="PANTHER" id="PTHR10845">
    <property type="entry name" value="REGULATOR OF G PROTEIN SIGNALING"/>
    <property type="match status" value="1"/>
</dbReference>
<dbReference type="CDD" id="cd07440">
    <property type="entry name" value="RGS"/>
    <property type="match status" value="1"/>
</dbReference>
<feature type="transmembrane region" description="Helical" evidence="1">
    <location>
        <begin position="25"/>
        <end position="44"/>
    </location>
</feature>
<feature type="transmembrane region" description="Helical" evidence="1">
    <location>
        <begin position="154"/>
        <end position="174"/>
    </location>
</feature>
<feature type="transmembrane region" description="Helical" evidence="1">
    <location>
        <begin position="56"/>
        <end position="72"/>
    </location>
</feature>
<dbReference type="PROSITE" id="PS50132">
    <property type="entry name" value="RGS"/>
    <property type="match status" value="1"/>
</dbReference>
<dbReference type="Gene3D" id="1.10.167.10">
    <property type="entry name" value="Regulator of G-protein Signalling 4, domain 2"/>
    <property type="match status" value="1"/>
</dbReference>
<organism evidence="3 4">
    <name type="scientific">Batrachochytrium salamandrivorans</name>
    <dbReference type="NCBI Taxonomy" id="1357716"/>
    <lineage>
        <taxon>Eukaryota</taxon>
        <taxon>Fungi</taxon>
        <taxon>Fungi incertae sedis</taxon>
        <taxon>Chytridiomycota</taxon>
        <taxon>Chytridiomycota incertae sedis</taxon>
        <taxon>Chytridiomycetes</taxon>
        <taxon>Rhizophydiales</taxon>
        <taxon>Rhizophydiales incertae sedis</taxon>
        <taxon>Batrachochytrium</taxon>
    </lineage>
</organism>
<dbReference type="SUPFAM" id="SSF48097">
    <property type="entry name" value="Regulator of G-protein signaling, RGS"/>
    <property type="match status" value="1"/>
</dbReference>
<dbReference type="PANTHER" id="PTHR10845:SF192">
    <property type="entry name" value="DOUBLE HIT, ISOFORM B"/>
    <property type="match status" value="1"/>
</dbReference>
<feature type="transmembrane region" description="Helical" evidence="1">
    <location>
        <begin position="226"/>
        <end position="248"/>
    </location>
</feature>
<keyword evidence="1" id="KW-1133">Transmembrane helix</keyword>
<accession>A0ABQ8F5G6</accession>
<dbReference type="InterPro" id="IPR016137">
    <property type="entry name" value="RGS"/>
</dbReference>
<gene>
    <name evidence="3" type="ORF">BASA50_008940</name>
</gene>
<reference evidence="3 4" key="1">
    <citation type="submission" date="2021-02" db="EMBL/GenBank/DDBJ databases">
        <title>Variation within the Batrachochytrium salamandrivorans European outbreak.</title>
        <authorList>
            <person name="Kelly M."/>
            <person name="Pasmans F."/>
            <person name="Shea T.P."/>
            <person name="Munoz J.F."/>
            <person name="Carranza S."/>
            <person name="Cuomo C.A."/>
            <person name="Martel A."/>
        </authorList>
    </citation>
    <scope>NUCLEOTIDE SEQUENCE [LARGE SCALE GENOMIC DNA]</scope>
    <source>
        <strain evidence="3 4">AMFP18/2</strain>
    </source>
</reference>
<dbReference type="SMART" id="SM00315">
    <property type="entry name" value="RGS"/>
    <property type="match status" value="1"/>
</dbReference>
<dbReference type="InterPro" id="IPR044926">
    <property type="entry name" value="RGS_subdomain_2"/>
</dbReference>
<proteinExistence type="predicted"/>